<organism evidence="1 2">
    <name type="scientific">Effusibacillus consociatus</name>
    <dbReference type="NCBI Taxonomy" id="1117041"/>
    <lineage>
        <taxon>Bacteria</taxon>
        <taxon>Bacillati</taxon>
        <taxon>Bacillota</taxon>
        <taxon>Bacilli</taxon>
        <taxon>Bacillales</taxon>
        <taxon>Alicyclobacillaceae</taxon>
        <taxon>Effusibacillus</taxon>
    </lineage>
</organism>
<comment type="caution">
    <text evidence="1">The sequence shown here is derived from an EMBL/GenBank/DDBJ whole genome shotgun (WGS) entry which is preliminary data.</text>
</comment>
<gene>
    <name evidence="1" type="ORF">ACFO8Q_05175</name>
</gene>
<dbReference type="EMBL" id="JBHSHC010000029">
    <property type="protein sequence ID" value="MFC4766765.1"/>
    <property type="molecule type" value="Genomic_DNA"/>
</dbReference>
<proteinExistence type="predicted"/>
<dbReference type="RefSeq" id="WP_380024660.1">
    <property type="nucleotide sequence ID" value="NZ_JBHSHC010000029.1"/>
</dbReference>
<reference evidence="2" key="1">
    <citation type="journal article" date="2019" name="Int. J. Syst. Evol. Microbiol.">
        <title>The Global Catalogue of Microorganisms (GCM) 10K type strain sequencing project: providing services to taxonomists for standard genome sequencing and annotation.</title>
        <authorList>
            <consortium name="The Broad Institute Genomics Platform"/>
            <consortium name="The Broad Institute Genome Sequencing Center for Infectious Disease"/>
            <person name="Wu L."/>
            <person name="Ma J."/>
        </authorList>
    </citation>
    <scope>NUCLEOTIDE SEQUENCE [LARGE SCALE GENOMIC DNA]</scope>
    <source>
        <strain evidence="2">WYCCWR 12678</strain>
    </source>
</reference>
<dbReference type="Proteomes" id="UP001596002">
    <property type="component" value="Unassembled WGS sequence"/>
</dbReference>
<keyword evidence="2" id="KW-1185">Reference proteome</keyword>
<name>A0ABV9PY93_9BACL</name>
<protein>
    <submittedName>
        <fullName evidence="1">Uncharacterized protein</fullName>
    </submittedName>
</protein>
<sequence>MSEPNITPGSKVYQLFNYETVVVEGKEERFIITIKKEPLPSSDSGPRAECG</sequence>
<accession>A0ABV9PY93</accession>
<evidence type="ECO:0000313" key="1">
    <source>
        <dbReference type="EMBL" id="MFC4766765.1"/>
    </source>
</evidence>
<evidence type="ECO:0000313" key="2">
    <source>
        <dbReference type="Proteomes" id="UP001596002"/>
    </source>
</evidence>